<dbReference type="Proteomes" id="UP000025227">
    <property type="component" value="Unplaced"/>
</dbReference>
<accession>A0A7I5EC89</accession>
<organism evidence="1 2">
    <name type="scientific">Haemonchus contortus</name>
    <name type="common">Barber pole worm</name>
    <dbReference type="NCBI Taxonomy" id="6289"/>
    <lineage>
        <taxon>Eukaryota</taxon>
        <taxon>Metazoa</taxon>
        <taxon>Ecdysozoa</taxon>
        <taxon>Nematoda</taxon>
        <taxon>Chromadorea</taxon>
        <taxon>Rhabditida</taxon>
        <taxon>Rhabditina</taxon>
        <taxon>Rhabditomorpha</taxon>
        <taxon>Strongyloidea</taxon>
        <taxon>Trichostrongylidae</taxon>
        <taxon>Haemonchus</taxon>
    </lineage>
</organism>
<name>A0A7I5EC89_HAECO</name>
<protein>
    <submittedName>
        <fullName evidence="2">Borealin</fullName>
    </submittedName>
</protein>
<sequence>MSRKHFSKQNATVKEKLEKDILTFLEAHKKEAESRYNALINKSEEIYLRIREDFMKTAESILPLDVLDANLFDFVNDKAAPNNSLMEVQEEDGTSENMIDISSDAVAAFENLSIPVDRTYKQNGLQEVEAFSKVNDFIPSFPFVLPGFSVRTPLQQNMAVTNLPSVIRPKIGDVKGRNFRVAKGNEVAFSIDGSPIVVLPTSSTDQSTLLMKQIIESEEDAFSPNSREVVSMFKSLMRKKMAETQSEDHPQELD</sequence>
<keyword evidence="1" id="KW-1185">Reference proteome</keyword>
<dbReference type="OMA" id="QSEDHPQ"/>
<evidence type="ECO:0000313" key="2">
    <source>
        <dbReference type="WBParaSite" id="HCON_00139970-00001"/>
    </source>
</evidence>
<reference evidence="2" key="1">
    <citation type="submission" date="2020-12" db="UniProtKB">
        <authorList>
            <consortium name="WormBaseParasite"/>
        </authorList>
    </citation>
    <scope>IDENTIFICATION</scope>
    <source>
        <strain evidence="2">MHco3</strain>
    </source>
</reference>
<dbReference type="AlphaFoldDB" id="A0A7I5EC89"/>
<dbReference type="WBParaSite" id="HCON_00139970-00001">
    <property type="protein sequence ID" value="HCON_00139970-00001"/>
    <property type="gene ID" value="HCON_00139970"/>
</dbReference>
<dbReference type="OrthoDB" id="5869586at2759"/>
<evidence type="ECO:0000313" key="1">
    <source>
        <dbReference type="Proteomes" id="UP000025227"/>
    </source>
</evidence>
<proteinExistence type="predicted"/>